<organism evidence="1 2">
    <name type="scientific">Trifolium medium</name>
    <dbReference type="NCBI Taxonomy" id="97028"/>
    <lineage>
        <taxon>Eukaryota</taxon>
        <taxon>Viridiplantae</taxon>
        <taxon>Streptophyta</taxon>
        <taxon>Embryophyta</taxon>
        <taxon>Tracheophyta</taxon>
        <taxon>Spermatophyta</taxon>
        <taxon>Magnoliopsida</taxon>
        <taxon>eudicotyledons</taxon>
        <taxon>Gunneridae</taxon>
        <taxon>Pentapetalae</taxon>
        <taxon>rosids</taxon>
        <taxon>fabids</taxon>
        <taxon>Fabales</taxon>
        <taxon>Fabaceae</taxon>
        <taxon>Papilionoideae</taxon>
        <taxon>50 kb inversion clade</taxon>
        <taxon>NPAAA clade</taxon>
        <taxon>Hologalegina</taxon>
        <taxon>IRL clade</taxon>
        <taxon>Trifolieae</taxon>
        <taxon>Trifolium</taxon>
    </lineage>
</organism>
<accession>A0A392SCM9</accession>
<comment type="caution">
    <text evidence="1">The sequence shown here is derived from an EMBL/GenBank/DDBJ whole genome shotgun (WGS) entry which is preliminary data.</text>
</comment>
<protein>
    <submittedName>
        <fullName evidence="1">Uncharacterized protein</fullName>
    </submittedName>
</protein>
<name>A0A392SCM9_9FABA</name>
<reference evidence="1 2" key="1">
    <citation type="journal article" date="2018" name="Front. Plant Sci.">
        <title>Red Clover (Trifolium pratense) and Zigzag Clover (T. medium) - A Picture of Genomic Similarities and Differences.</title>
        <authorList>
            <person name="Dluhosova J."/>
            <person name="Istvanek J."/>
            <person name="Nedelnik J."/>
            <person name="Repkova J."/>
        </authorList>
    </citation>
    <scope>NUCLEOTIDE SEQUENCE [LARGE SCALE GENOMIC DNA]</scope>
    <source>
        <strain evidence="2">cv. 10/8</strain>
        <tissue evidence="1">Leaf</tissue>
    </source>
</reference>
<proteinExistence type="predicted"/>
<evidence type="ECO:0000313" key="2">
    <source>
        <dbReference type="Proteomes" id="UP000265520"/>
    </source>
</evidence>
<evidence type="ECO:0000313" key="1">
    <source>
        <dbReference type="EMBL" id="MCI45700.1"/>
    </source>
</evidence>
<dbReference type="AlphaFoldDB" id="A0A392SCM9"/>
<sequence>MKTRFKKWRKLEIAALAAGNRLWSAMERERLKVEENENAYHLI</sequence>
<dbReference type="Proteomes" id="UP000265520">
    <property type="component" value="Unassembled WGS sequence"/>
</dbReference>
<feature type="non-terminal residue" evidence="1">
    <location>
        <position position="43"/>
    </location>
</feature>
<keyword evidence="2" id="KW-1185">Reference proteome</keyword>
<dbReference type="EMBL" id="LXQA010347355">
    <property type="protein sequence ID" value="MCI45700.1"/>
    <property type="molecule type" value="Genomic_DNA"/>
</dbReference>